<dbReference type="InterPro" id="IPR002582">
    <property type="entry name" value="ACPS"/>
</dbReference>
<dbReference type="Gene3D" id="3.90.470.20">
    <property type="entry name" value="4'-phosphopantetheinyl transferase domain"/>
    <property type="match status" value="1"/>
</dbReference>
<keyword evidence="4" id="KW-0276">Fatty acid metabolism</keyword>
<evidence type="ECO:0000256" key="5">
    <source>
        <dbReference type="ARBA" id="ARBA00022842"/>
    </source>
</evidence>
<dbReference type="HAMAP" id="MF_00101">
    <property type="entry name" value="AcpS"/>
    <property type="match status" value="1"/>
</dbReference>
<sequence>MTMNERDDRNDETAFQIDSDSDSAPLDESRFGTRRISDGDFVVRHGVDLVSIERIASLLAEFGESFQCRVFTASERTYCEKQGTPPQHYAARWAAKEAFYKTLDTESPAIPLDSIEVIRERTGPQLRLEPPAARALDEMLDRRNVCPETTDIAVSLSHDRSAEYAIGSVTVFGVETGATDQ</sequence>
<dbReference type="GO" id="GO:0006633">
    <property type="term" value="P:fatty acid biosynthetic process"/>
    <property type="evidence" value="ECO:0007669"/>
    <property type="project" value="UniProtKB-KW"/>
</dbReference>
<dbReference type="GeneID" id="8744765"/>
<proteinExistence type="inferred from homology"/>
<keyword evidence="11" id="KW-1185">Reference proteome</keyword>
<organism evidence="10 11">
    <name type="scientific">Haloterrigena turkmenica (strain ATCC 51198 / DSM 5511 / JCM 9101 / NCIMB 13204 / VKM B-1734 / 4k)</name>
    <name type="common">Halococcus turkmenicus</name>
    <dbReference type="NCBI Taxonomy" id="543526"/>
    <lineage>
        <taxon>Archaea</taxon>
        <taxon>Methanobacteriati</taxon>
        <taxon>Methanobacteriota</taxon>
        <taxon>Stenosarchaea group</taxon>
        <taxon>Halobacteria</taxon>
        <taxon>Halobacteriales</taxon>
        <taxon>Natrialbaceae</taxon>
        <taxon>Haloterrigena</taxon>
    </lineage>
</organism>
<evidence type="ECO:0000259" key="9">
    <source>
        <dbReference type="Pfam" id="PF01648"/>
    </source>
</evidence>
<evidence type="ECO:0000256" key="7">
    <source>
        <dbReference type="ARBA" id="ARBA00023160"/>
    </source>
</evidence>
<evidence type="ECO:0000256" key="8">
    <source>
        <dbReference type="SAM" id="MobiDB-lite"/>
    </source>
</evidence>
<keyword evidence="1" id="KW-0444">Lipid biosynthesis</keyword>
<keyword evidence="5" id="KW-0460">Magnesium</keyword>
<dbReference type="Proteomes" id="UP000001903">
    <property type="component" value="Plasmid pHTUR01"/>
</dbReference>
<dbReference type="Pfam" id="PF01648">
    <property type="entry name" value="ACPS"/>
    <property type="match status" value="1"/>
</dbReference>
<gene>
    <name evidence="10" type="ordered locus">Htur_4137</name>
</gene>
<dbReference type="InterPro" id="IPR037143">
    <property type="entry name" value="4-PPantetheinyl_Trfase_dom_sf"/>
</dbReference>
<dbReference type="OrthoDB" id="186883at2157"/>
<dbReference type="KEGG" id="htu:Htur_4137"/>
<evidence type="ECO:0000256" key="4">
    <source>
        <dbReference type="ARBA" id="ARBA00022832"/>
    </source>
</evidence>
<dbReference type="AlphaFoldDB" id="D2S0R4"/>
<dbReference type="NCBIfam" id="TIGR00556">
    <property type="entry name" value="pantethn_trn"/>
    <property type="match status" value="1"/>
</dbReference>
<keyword evidence="3" id="KW-0479">Metal-binding</keyword>
<evidence type="ECO:0000256" key="3">
    <source>
        <dbReference type="ARBA" id="ARBA00022723"/>
    </source>
</evidence>
<evidence type="ECO:0000256" key="1">
    <source>
        <dbReference type="ARBA" id="ARBA00022516"/>
    </source>
</evidence>
<dbReference type="GO" id="GO:0000287">
    <property type="term" value="F:magnesium ion binding"/>
    <property type="evidence" value="ECO:0007669"/>
    <property type="project" value="InterPro"/>
</dbReference>
<accession>D2S0R4</accession>
<name>D2S0R4_HALTV</name>
<dbReference type="EMBL" id="CP001861">
    <property type="protein sequence ID" value="ADB62961.1"/>
    <property type="molecule type" value="Genomic_DNA"/>
</dbReference>
<dbReference type="GO" id="GO:0008897">
    <property type="term" value="F:holo-[acyl-carrier-protein] synthase activity"/>
    <property type="evidence" value="ECO:0007669"/>
    <property type="project" value="InterPro"/>
</dbReference>
<dbReference type="InterPro" id="IPR008278">
    <property type="entry name" value="4-PPantetheinyl_Trfase_dom"/>
</dbReference>
<keyword evidence="7" id="KW-0275">Fatty acid biosynthesis</keyword>
<dbReference type="SUPFAM" id="SSF56214">
    <property type="entry name" value="4'-phosphopantetheinyl transferase"/>
    <property type="match status" value="1"/>
</dbReference>
<keyword evidence="2 10" id="KW-0808">Transferase</keyword>
<dbReference type="InterPro" id="IPR004568">
    <property type="entry name" value="Ppantetheine-prot_Trfase_dom"/>
</dbReference>
<feature type="domain" description="4'-phosphopantetheinyl transferase" evidence="9">
    <location>
        <begin position="46"/>
        <end position="126"/>
    </location>
</feature>
<evidence type="ECO:0000256" key="6">
    <source>
        <dbReference type="ARBA" id="ARBA00023098"/>
    </source>
</evidence>
<keyword evidence="10" id="KW-0614">Plasmid</keyword>
<reference evidence="10 11" key="1">
    <citation type="journal article" date="2010" name="Stand. Genomic Sci.">
        <title>Complete genome sequence of Haloterrigena turkmenica type strain (4k).</title>
        <authorList>
            <person name="Saunders E."/>
            <person name="Tindall B.J."/>
            <person name="Fahnrich R."/>
            <person name="Lapidus A."/>
            <person name="Copeland A."/>
            <person name="Del Rio T.G."/>
            <person name="Lucas S."/>
            <person name="Chen F."/>
            <person name="Tice H."/>
            <person name="Cheng J.F."/>
            <person name="Han C."/>
            <person name="Detter J.C."/>
            <person name="Bruce D."/>
            <person name="Goodwin L."/>
            <person name="Chain P."/>
            <person name="Pitluck S."/>
            <person name="Pati A."/>
            <person name="Ivanova N."/>
            <person name="Mavromatis K."/>
            <person name="Chen A."/>
            <person name="Palaniappan K."/>
            <person name="Land M."/>
            <person name="Hauser L."/>
            <person name="Chang Y.J."/>
            <person name="Jeffries C.D."/>
            <person name="Brettin T."/>
            <person name="Rohde M."/>
            <person name="Goker M."/>
            <person name="Bristow J."/>
            <person name="Eisen J.A."/>
            <person name="Markowitz V."/>
            <person name="Hugenholtz P."/>
            <person name="Klenk H.P."/>
            <person name="Kyrpides N.C."/>
        </authorList>
    </citation>
    <scope>NUCLEOTIDE SEQUENCE [LARGE SCALE GENOMIC DNA]</scope>
    <source>
        <strain evidence="11">ATCC 51198 / DSM 5511 / JCM 9101 / NCIMB 13204 / VKM B-1734 / 4k</strain>
    </source>
</reference>
<evidence type="ECO:0000256" key="2">
    <source>
        <dbReference type="ARBA" id="ARBA00022679"/>
    </source>
</evidence>
<feature type="compositionally biased region" description="Basic and acidic residues" evidence="8">
    <location>
        <begin position="1"/>
        <end position="12"/>
    </location>
</feature>
<keyword evidence="6" id="KW-0443">Lipid metabolism</keyword>
<dbReference type="RefSeq" id="WP_012945205.1">
    <property type="nucleotide sequence ID" value="NC_013744.1"/>
</dbReference>
<dbReference type="HOGENOM" id="CLU_089696_0_2_2"/>
<geneLocation type="plasmid" evidence="10 11">
    <name>pHTUR01</name>
</geneLocation>
<protein>
    <submittedName>
        <fullName evidence="10">4'-phosphopantetheinyl transferase</fullName>
    </submittedName>
</protein>
<evidence type="ECO:0000313" key="11">
    <source>
        <dbReference type="Proteomes" id="UP000001903"/>
    </source>
</evidence>
<feature type="region of interest" description="Disordered" evidence="8">
    <location>
        <begin position="1"/>
        <end position="30"/>
    </location>
</feature>
<evidence type="ECO:0000313" key="10">
    <source>
        <dbReference type="EMBL" id="ADB62961.1"/>
    </source>
</evidence>